<name>A0AAN7SQP7_9COLE</name>
<dbReference type="PANTHER" id="PTHR45840">
    <property type="entry name" value="RHOMBOID-RELATED PROTEIN"/>
    <property type="match status" value="1"/>
</dbReference>
<keyword evidence="3 7" id="KW-0812">Transmembrane</keyword>
<evidence type="ECO:0000256" key="6">
    <source>
        <dbReference type="ARBA" id="ARBA00023136"/>
    </source>
</evidence>
<feature type="transmembrane region" description="Helical" evidence="7">
    <location>
        <begin position="325"/>
        <end position="346"/>
    </location>
</feature>
<organism evidence="9 10">
    <name type="scientific">Aquatica leii</name>
    <dbReference type="NCBI Taxonomy" id="1421715"/>
    <lineage>
        <taxon>Eukaryota</taxon>
        <taxon>Metazoa</taxon>
        <taxon>Ecdysozoa</taxon>
        <taxon>Arthropoda</taxon>
        <taxon>Hexapoda</taxon>
        <taxon>Insecta</taxon>
        <taxon>Pterygota</taxon>
        <taxon>Neoptera</taxon>
        <taxon>Endopterygota</taxon>
        <taxon>Coleoptera</taxon>
        <taxon>Polyphaga</taxon>
        <taxon>Elateriformia</taxon>
        <taxon>Elateroidea</taxon>
        <taxon>Lampyridae</taxon>
        <taxon>Luciolinae</taxon>
        <taxon>Aquatica</taxon>
    </lineage>
</organism>
<keyword evidence="10" id="KW-1185">Reference proteome</keyword>
<feature type="transmembrane region" description="Helical" evidence="7">
    <location>
        <begin position="294"/>
        <end position="313"/>
    </location>
</feature>
<evidence type="ECO:0000256" key="7">
    <source>
        <dbReference type="SAM" id="Phobius"/>
    </source>
</evidence>
<evidence type="ECO:0000256" key="3">
    <source>
        <dbReference type="ARBA" id="ARBA00022692"/>
    </source>
</evidence>
<dbReference type="Pfam" id="PF01694">
    <property type="entry name" value="Rhomboid"/>
    <property type="match status" value="1"/>
</dbReference>
<dbReference type="InterPro" id="IPR011992">
    <property type="entry name" value="EF-hand-dom_pair"/>
</dbReference>
<dbReference type="AlphaFoldDB" id="A0AAN7SQP7"/>
<gene>
    <name evidence="9" type="ORF">RN001_011221</name>
</gene>
<dbReference type="SUPFAM" id="SSF47473">
    <property type="entry name" value="EF-hand"/>
    <property type="match status" value="1"/>
</dbReference>
<keyword evidence="4" id="KW-0106">Calcium</keyword>
<evidence type="ECO:0000256" key="4">
    <source>
        <dbReference type="ARBA" id="ARBA00022837"/>
    </source>
</evidence>
<reference evidence="10" key="1">
    <citation type="submission" date="2023-01" db="EMBL/GenBank/DDBJ databases">
        <title>Key to firefly adult light organ development and bioluminescence: homeobox transcription factors regulate luciferase expression and transportation to peroxisome.</title>
        <authorList>
            <person name="Fu X."/>
        </authorList>
    </citation>
    <scope>NUCLEOTIDE SEQUENCE [LARGE SCALE GENOMIC DNA]</scope>
</reference>
<comment type="subcellular location">
    <subcellularLocation>
        <location evidence="1">Membrane</location>
        <topology evidence="1">Multi-pass membrane protein</topology>
    </subcellularLocation>
</comment>
<feature type="domain" description="EF-hand" evidence="8">
    <location>
        <begin position="56"/>
        <end position="91"/>
    </location>
</feature>
<dbReference type="InterPro" id="IPR018247">
    <property type="entry name" value="EF_Hand_1_Ca_BS"/>
</dbReference>
<accession>A0AAN7SQP7</accession>
<dbReference type="InterPro" id="IPR051739">
    <property type="entry name" value="Rhomboid_IM_Serine_Proteases"/>
</dbReference>
<dbReference type="GO" id="GO:0016020">
    <property type="term" value="C:membrane"/>
    <property type="evidence" value="ECO:0007669"/>
    <property type="project" value="UniProtKB-SubCell"/>
</dbReference>
<dbReference type="InterPro" id="IPR035952">
    <property type="entry name" value="Rhomboid-like_sf"/>
</dbReference>
<protein>
    <recommendedName>
        <fullName evidence="8">EF-hand domain-containing protein</fullName>
    </recommendedName>
</protein>
<dbReference type="SMART" id="SM00054">
    <property type="entry name" value="EFh"/>
    <property type="match status" value="2"/>
</dbReference>
<dbReference type="Gene3D" id="1.10.238.10">
    <property type="entry name" value="EF-hand"/>
    <property type="match status" value="1"/>
</dbReference>
<feature type="domain" description="EF-hand" evidence="8">
    <location>
        <begin position="18"/>
        <end position="53"/>
    </location>
</feature>
<evidence type="ECO:0000256" key="1">
    <source>
        <dbReference type="ARBA" id="ARBA00004141"/>
    </source>
</evidence>
<evidence type="ECO:0000259" key="8">
    <source>
        <dbReference type="PROSITE" id="PS50222"/>
    </source>
</evidence>
<dbReference type="PROSITE" id="PS50222">
    <property type="entry name" value="EF_HAND_2"/>
    <property type="match status" value="2"/>
</dbReference>
<dbReference type="InterPro" id="IPR002048">
    <property type="entry name" value="EF_hand_dom"/>
</dbReference>
<comment type="similarity">
    <text evidence="2">Belongs to the peptidase S54 family.</text>
</comment>
<sequence>MAVARISKIFRENSVEKRAKADWKHVFDQYDKNKDGYITVNELDELIENQEHGQVLPLHVIQRIHSIGDENKDGVLDFNEFIKLIQFSDLRPLFGNLVNRYISIVVPKNALEERRDYHDKAKYCPPPLGMITISLIEIILYFTDAAMRKPNERRGPIADALIYDPERRYQAWRFLTYMFVHDGLFHLGVNLIVQLFLGIILEIVNRWWRVLIIYFAGVVAGSLGASIVDPESILQGASGGVYAVITAHIASIILNWRQMDYQLAQLIIFMVLVCCDIGNAIYERHVQNIFGRVSYVAHLAGALAGLLMGINVVQNVKVTRKETIIWWISVVTYIVLMGVGIVWHIAGTNYFPTQV</sequence>
<dbReference type="Proteomes" id="UP001353858">
    <property type="component" value="Unassembled WGS sequence"/>
</dbReference>
<evidence type="ECO:0000256" key="2">
    <source>
        <dbReference type="ARBA" id="ARBA00009045"/>
    </source>
</evidence>
<feature type="transmembrane region" description="Helical" evidence="7">
    <location>
        <begin position="211"/>
        <end position="228"/>
    </location>
</feature>
<dbReference type="InterPro" id="IPR022764">
    <property type="entry name" value="Peptidase_S54_rhomboid_dom"/>
</dbReference>
<dbReference type="GO" id="GO:0004252">
    <property type="term" value="F:serine-type endopeptidase activity"/>
    <property type="evidence" value="ECO:0007669"/>
    <property type="project" value="InterPro"/>
</dbReference>
<proteinExistence type="inferred from homology"/>
<feature type="transmembrane region" description="Helical" evidence="7">
    <location>
        <begin position="263"/>
        <end position="282"/>
    </location>
</feature>
<dbReference type="Gene3D" id="1.20.1540.10">
    <property type="entry name" value="Rhomboid-like"/>
    <property type="match status" value="1"/>
</dbReference>
<comment type="caution">
    <text evidence="9">The sequence shown here is derived from an EMBL/GenBank/DDBJ whole genome shotgun (WGS) entry which is preliminary data.</text>
</comment>
<dbReference type="SUPFAM" id="SSF144091">
    <property type="entry name" value="Rhomboid-like"/>
    <property type="match status" value="1"/>
</dbReference>
<evidence type="ECO:0000313" key="10">
    <source>
        <dbReference type="Proteomes" id="UP001353858"/>
    </source>
</evidence>
<dbReference type="Pfam" id="PF13499">
    <property type="entry name" value="EF-hand_7"/>
    <property type="match status" value="1"/>
</dbReference>
<evidence type="ECO:0000256" key="5">
    <source>
        <dbReference type="ARBA" id="ARBA00022989"/>
    </source>
</evidence>
<keyword evidence="6 7" id="KW-0472">Membrane</keyword>
<evidence type="ECO:0000313" key="9">
    <source>
        <dbReference type="EMBL" id="KAK4878715.1"/>
    </source>
</evidence>
<keyword evidence="5 7" id="KW-1133">Transmembrane helix</keyword>
<dbReference type="CDD" id="cd00051">
    <property type="entry name" value="EFh"/>
    <property type="match status" value="1"/>
</dbReference>
<dbReference type="EMBL" id="JARPUR010000004">
    <property type="protein sequence ID" value="KAK4878715.1"/>
    <property type="molecule type" value="Genomic_DNA"/>
</dbReference>
<dbReference type="PANTHER" id="PTHR45840:SF8">
    <property type="entry name" value="RHOMBOID PROTEASE"/>
    <property type="match status" value="1"/>
</dbReference>
<dbReference type="PROSITE" id="PS00018">
    <property type="entry name" value="EF_HAND_1"/>
    <property type="match status" value="2"/>
</dbReference>
<feature type="transmembrane region" description="Helical" evidence="7">
    <location>
        <begin position="123"/>
        <end position="143"/>
    </location>
</feature>
<feature type="transmembrane region" description="Helical" evidence="7">
    <location>
        <begin position="234"/>
        <end position="256"/>
    </location>
</feature>
<feature type="transmembrane region" description="Helical" evidence="7">
    <location>
        <begin position="184"/>
        <end position="204"/>
    </location>
</feature>
<dbReference type="GO" id="GO:0005509">
    <property type="term" value="F:calcium ion binding"/>
    <property type="evidence" value="ECO:0007669"/>
    <property type="project" value="InterPro"/>
</dbReference>